<reference evidence="2" key="1">
    <citation type="journal article" date="2023" name="Front. Plant Sci.">
        <title>Chromosomal-level genome assembly of Melastoma candidum provides insights into trichome evolution.</title>
        <authorList>
            <person name="Zhong Y."/>
            <person name="Wu W."/>
            <person name="Sun C."/>
            <person name="Zou P."/>
            <person name="Liu Y."/>
            <person name="Dai S."/>
            <person name="Zhou R."/>
        </authorList>
    </citation>
    <scope>NUCLEOTIDE SEQUENCE [LARGE SCALE GENOMIC DNA]</scope>
</reference>
<comment type="caution">
    <text evidence="1">The sequence shown here is derived from an EMBL/GenBank/DDBJ whole genome shotgun (WGS) entry which is preliminary data.</text>
</comment>
<evidence type="ECO:0000313" key="2">
    <source>
        <dbReference type="Proteomes" id="UP001057402"/>
    </source>
</evidence>
<accession>A0ACB9MSE6</accession>
<sequence length="301" mass="32578">MVAISLYRGNLHRVPDVPRRWIMPNRGLSMKSFKTLLNRRSRALTLVSNPNPNPVANIGPNDPGDGMFAVANEGASVPGEEATITSTGDGVKEDLLVEVKPEVQTDGVGREEVPEGEKNRAADVAIAQPVDKADVPIDREKRKKEVEAKLQVLNEKKHNLVQVLKQILNAEEELKRRSSMQSRPPPPLQVDVGNDSGSMNQQATPRIGSEANLGVDLEGGDSRPMLRMSSTSPSPDSLRRPALSQHNPLPHPVRTNLVSGSPSRFAPPGHPSVPVNAPSVYVPGCRVHGISLAASESSNWW</sequence>
<dbReference type="EMBL" id="CM042888">
    <property type="protein sequence ID" value="KAI4326666.1"/>
    <property type="molecule type" value="Genomic_DNA"/>
</dbReference>
<name>A0ACB9MSE6_9MYRT</name>
<organism evidence="1 2">
    <name type="scientific">Melastoma candidum</name>
    <dbReference type="NCBI Taxonomy" id="119954"/>
    <lineage>
        <taxon>Eukaryota</taxon>
        <taxon>Viridiplantae</taxon>
        <taxon>Streptophyta</taxon>
        <taxon>Embryophyta</taxon>
        <taxon>Tracheophyta</taxon>
        <taxon>Spermatophyta</taxon>
        <taxon>Magnoliopsida</taxon>
        <taxon>eudicotyledons</taxon>
        <taxon>Gunneridae</taxon>
        <taxon>Pentapetalae</taxon>
        <taxon>rosids</taxon>
        <taxon>malvids</taxon>
        <taxon>Myrtales</taxon>
        <taxon>Melastomataceae</taxon>
        <taxon>Melastomatoideae</taxon>
        <taxon>Melastomateae</taxon>
        <taxon>Melastoma</taxon>
    </lineage>
</organism>
<keyword evidence="2" id="KW-1185">Reference proteome</keyword>
<proteinExistence type="predicted"/>
<evidence type="ECO:0000313" key="1">
    <source>
        <dbReference type="EMBL" id="KAI4326666.1"/>
    </source>
</evidence>
<protein>
    <submittedName>
        <fullName evidence="1">Uncharacterized protein</fullName>
    </submittedName>
</protein>
<dbReference type="Proteomes" id="UP001057402">
    <property type="component" value="Chromosome 9"/>
</dbReference>
<gene>
    <name evidence="1" type="ORF">MLD38_031954</name>
</gene>